<keyword evidence="1" id="KW-1133">Transmembrane helix</keyword>
<reference evidence="2" key="1">
    <citation type="submission" date="2018-02" db="EMBL/GenBank/DDBJ databases">
        <title>Rhizophora mucronata_Transcriptome.</title>
        <authorList>
            <person name="Meera S.P."/>
            <person name="Sreeshan A."/>
            <person name="Augustine A."/>
        </authorList>
    </citation>
    <scope>NUCLEOTIDE SEQUENCE</scope>
    <source>
        <tissue evidence="2">Leaf</tissue>
    </source>
</reference>
<organism evidence="2">
    <name type="scientific">Rhizophora mucronata</name>
    <name type="common">Asiatic mangrove</name>
    <dbReference type="NCBI Taxonomy" id="61149"/>
    <lineage>
        <taxon>Eukaryota</taxon>
        <taxon>Viridiplantae</taxon>
        <taxon>Streptophyta</taxon>
        <taxon>Embryophyta</taxon>
        <taxon>Tracheophyta</taxon>
        <taxon>Spermatophyta</taxon>
        <taxon>Magnoliopsida</taxon>
        <taxon>eudicotyledons</taxon>
        <taxon>Gunneridae</taxon>
        <taxon>Pentapetalae</taxon>
        <taxon>rosids</taxon>
        <taxon>fabids</taxon>
        <taxon>Malpighiales</taxon>
        <taxon>Rhizophoraceae</taxon>
        <taxon>Rhizophora</taxon>
    </lineage>
</organism>
<dbReference type="EMBL" id="GGEC01034676">
    <property type="protein sequence ID" value="MBX15160.1"/>
    <property type="molecule type" value="Transcribed_RNA"/>
</dbReference>
<feature type="transmembrane region" description="Helical" evidence="1">
    <location>
        <begin position="7"/>
        <end position="28"/>
    </location>
</feature>
<dbReference type="AlphaFoldDB" id="A0A2P2LB59"/>
<keyword evidence="1" id="KW-0812">Transmembrane</keyword>
<proteinExistence type="predicted"/>
<name>A0A2P2LB59_RHIMU</name>
<evidence type="ECO:0000256" key="1">
    <source>
        <dbReference type="SAM" id="Phobius"/>
    </source>
</evidence>
<sequence>MKISDLFRCFFSMFISVYTSDLWFGFYVHDGLINLV</sequence>
<protein>
    <submittedName>
        <fullName evidence="2">Uncharacterized protein</fullName>
    </submittedName>
</protein>
<evidence type="ECO:0000313" key="2">
    <source>
        <dbReference type="EMBL" id="MBX15160.1"/>
    </source>
</evidence>
<accession>A0A2P2LB59</accession>
<keyword evidence="1" id="KW-0472">Membrane</keyword>